<name>A0A2R6A6R4_9ARCH</name>
<proteinExistence type="predicted"/>
<accession>A0A2R6A6R4</accession>
<dbReference type="AlphaFoldDB" id="A0A2R6A6R4"/>
<dbReference type="EMBL" id="NEXD01000190">
    <property type="protein sequence ID" value="PSN81983.1"/>
    <property type="molecule type" value="Genomic_DNA"/>
</dbReference>
<gene>
    <name evidence="1" type="ORF">B9Q02_12290</name>
</gene>
<evidence type="ECO:0008006" key="3">
    <source>
        <dbReference type="Google" id="ProtNLM"/>
    </source>
</evidence>
<comment type="caution">
    <text evidence="1">The sequence shown here is derived from an EMBL/GenBank/DDBJ whole genome shotgun (WGS) entry which is preliminary data.</text>
</comment>
<reference evidence="1 2" key="1">
    <citation type="submission" date="2017-04" db="EMBL/GenBank/DDBJ databases">
        <title>Novel microbial lineages endemic to geothermal iron-oxide mats fill important gaps in the evolutionary history of Archaea.</title>
        <authorList>
            <person name="Jay Z.J."/>
            <person name="Beam J.P."/>
            <person name="Dlakic M."/>
            <person name="Rusch D.B."/>
            <person name="Kozubal M.A."/>
            <person name="Inskeep W.P."/>
        </authorList>
    </citation>
    <scope>NUCLEOTIDE SEQUENCE [LARGE SCALE GENOMIC DNA]</scope>
    <source>
        <strain evidence="1">BE_D</strain>
    </source>
</reference>
<sequence length="108" mass="12268">MKCGGRPLYAWVVVDAKTRKPIWFGLSQEQHKNSDSFGGSKQGAWMILLSSHTVEHGTKSEKSFKNHAHQTFEKLCRALPQGTRSFYNTQGNALHTPSRVFGAFHWYT</sequence>
<evidence type="ECO:0000313" key="2">
    <source>
        <dbReference type="Proteomes" id="UP000240569"/>
    </source>
</evidence>
<organism evidence="1 2">
    <name type="scientific">Candidatus Marsarchaeota G1 archaeon BE_D</name>
    <dbReference type="NCBI Taxonomy" id="1978156"/>
    <lineage>
        <taxon>Archaea</taxon>
        <taxon>Candidatus Marsarchaeota</taxon>
        <taxon>Candidatus Marsarchaeota group 1</taxon>
    </lineage>
</organism>
<evidence type="ECO:0000313" key="1">
    <source>
        <dbReference type="EMBL" id="PSN81983.1"/>
    </source>
</evidence>
<protein>
    <recommendedName>
        <fullName evidence="3">DDE domain-containing protein</fullName>
    </recommendedName>
</protein>
<dbReference type="Proteomes" id="UP000240569">
    <property type="component" value="Unassembled WGS sequence"/>
</dbReference>